<dbReference type="InterPro" id="IPR037232">
    <property type="entry name" value="NADH_quin_OxRdtase_su_C/D-like"/>
</dbReference>
<dbReference type="InterPro" id="IPR029014">
    <property type="entry name" value="NiFe-Hase_large"/>
</dbReference>
<feature type="domain" description="NADH:ubiquinone oxidoreductase 30kDa subunit" evidence="3">
    <location>
        <begin position="51"/>
        <end position="117"/>
    </location>
</feature>
<evidence type="ECO:0000256" key="1">
    <source>
        <dbReference type="ARBA" id="ARBA00023002"/>
    </source>
</evidence>
<keyword evidence="2" id="KW-0520">NAD</keyword>
<name>A0A9D1Z067_9BACT</name>
<evidence type="ECO:0000313" key="5">
    <source>
        <dbReference type="EMBL" id="HIY68526.1"/>
    </source>
</evidence>
<evidence type="ECO:0000259" key="3">
    <source>
        <dbReference type="Pfam" id="PF00329"/>
    </source>
</evidence>
<dbReference type="GO" id="GO:0051287">
    <property type="term" value="F:NAD binding"/>
    <property type="evidence" value="ECO:0007669"/>
    <property type="project" value="InterPro"/>
</dbReference>
<dbReference type="Pfam" id="PF00329">
    <property type="entry name" value="Complex1_30kDa"/>
    <property type="match status" value="1"/>
</dbReference>
<evidence type="ECO:0000259" key="4">
    <source>
        <dbReference type="Pfam" id="PF00346"/>
    </source>
</evidence>
<dbReference type="AlphaFoldDB" id="A0A9D1Z067"/>
<dbReference type="Proteomes" id="UP000886844">
    <property type="component" value="Unassembled WGS sequence"/>
</dbReference>
<dbReference type="EMBL" id="DXDA01000032">
    <property type="protein sequence ID" value="HIY68526.1"/>
    <property type="molecule type" value="Genomic_DNA"/>
</dbReference>
<dbReference type="InterPro" id="IPR001135">
    <property type="entry name" value="NADH_Q_OxRdtase_suD"/>
</dbReference>
<proteinExistence type="predicted"/>
<dbReference type="Gene3D" id="1.10.645.10">
    <property type="entry name" value="Cytochrome-c3 Hydrogenase, chain B"/>
    <property type="match status" value="1"/>
</dbReference>
<evidence type="ECO:0000313" key="6">
    <source>
        <dbReference type="Proteomes" id="UP000886844"/>
    </source>
</evidence>
<dbReference type="PANTHER" id="PTHR43485">
    <property type="entry name" value="HYDROGENASE-4 COMPONENT G"/>
    <property type="match status" value="1"/>
</dbReference>
<comment type="caution">
    <text evidence="5">The sequence shown here is derived from an EMBL/GenBank/DDBJ whole genome shotgun (WGS) entry which is preliminary data.</text>
</comment>
<dbReference type="SUPFAM" id="SSF56762">
    <property type="entry name" value="HydB/Nqo4-like"/>
    <property type="match status" value="1"/>
</dbReference>
<dbReference type="EC" id="1.6.5.11" evidence="5"/>
<dbReference type="GO" id="GO:0008137">
    <property type="term" value="F:NADH dehydrogenase (ubiquinone) activity"/>
    <property type="evidence" value="ECO:0007669"/>
    <property type="project" value="InterPro"/>
</dbReference>
<dbReference type="Pfam" id="PF00346">
    <property type="entry name" value="Complex1_49kDa"/>
    <property type="match status" value="1"/>
</dbReference>
<accession>A0A9D1Z067</accession>
<sequence length="509" mass="56937">MNYLVTDNTSGALRLEEIPEIAYADFYELMHGWLADERYHVAHYFAQPSGDRMRFYCLVLDDAEGRVLVTSHATGYYDDTELPSLTALHPQMHPFEREIAERCGIRFEGQPWPKPLRFPFDRYDRRSSIDNYPFYTMAGGSLHEVNVGPIHAGIIEPGAFRFICNGEQVLHLEIALGYQHRGVEAAFAATQNRLRQMCLAEAVAGDSAVTHATAFAEAIEKLTGCERPAQLDRERIVALELERMAMQIADTGALSMDTSYQLGQVACEALRTMTINTTQAWCGNRFGKGLIRPHGTDHPLTAETSAMIRRNVAEIARRYDEVRRDIESSPSLLARFEQCGVVPREEMRRIGGVGQAARASGLGRDIRATHPWGSYGKCLHHTPVVEETGDVMARLTVRCREVAQSARNIDRLLEIYEQKYGTLENPCGRPDYTTRLAPSSLAFGLVEGWRGETCHVVVTDAEGRLTACRIKDPSLHNWLALALAVRGEGISDFPICNKSFNLSYCGHDL</sequence>
<feature type="domain" description="NADH-quinone oxidoreductase subunit D" evidence="4">
    <location>
        <begin position="269"/>
        <end position="502"/>
    </location>
</feature>
<organism evidence="5 6">
    <name type="scientific">Candidatus Alistipes intestinigallinarum</name>
    <dbReference type="NCBI Taxonomy" id="2838440"/>
    <lineage>
        <taxon>Bacteria</taxon>
        <taxon>Pseudomonadati</taxon>
        <taxon>Bacteroidota</taxon>
        <taxon>Bacteroidia</taxon>
        <taxon>Bacteroidales</taxon>
        <taxon>Rikenellaceae</taxon>
        <taxon>Alistipes</taxon>
    </lineage>
</organism>
<dbReference type="InterPro" id="IPR001268">
    <property type="entry name" value="NADH_UbQ_OxRdtase_30kDa_su"/>
</dbReference>
<reference evidence="5" key="2">
    <citation type="submission" date="2021-04" db="EMBL/GenBank/DDBJ databases">
        <authorList>
            <person name="Gilroy R."/>
        </authorList>
    </citation>
    <scope>NUCLEOTIDE SEQUENCE</scope>
    <source>
        <strain evidence="5">5134</strain>
    </source>
</reference>
<dbReference type="GO" id="GO:0048038">
    <property type="term" value="F:quinone binding"/>
    <property type="evidence" value="ECO:0007669"/>
    <property type="project" value="InterPro"/>
</dbReference>
<dbReference type="InterPro" id="IPR052197">
    <property type="entry name" value="ComplexI_49kDa-like"/>
</dbReference>
<dbReference type="PANTHER" id="PTHR43485:SF1">
    <property type="entry name" value="FORMATE HYDROGENLYASE SUBUNIT 5-RELATED"/>
    <property type="match status" value="1"/>
</dbReference>
<gene>
    <name evidence="5" type="ORF">H9828_03820</name>
</gene>
<keyword evidence="1 5" id="KW-0560">Oxidoreductase</keyword>
<dbReference type="SUPFAM" id="SSF143243">
    <property type="entry name" value="Nqo5-like"/>
    <property type="match status" value="1"/>
</dbReference>
<reference evidence="5" key="1">
    <citation type="journal article" date="2021" name="PeerJ">
        <title>Extensive microbial diversity within the chicken gut microbiome revealed by metagenomics and culture.</title>
        <authorList>
            <person name="Gilroy R."/>
            <person name="Ravi A."/>
            <person name="Getino M."/>
            <person name="Pursley I."/>
            <person name="Horton D.L."/>
            <person name="Alikhan N.F."/>
            <person name="Baker D."/>
            <person name="Gharbi K."/>
            <person name="Hall N."/>
            <person name="Watson M."/>
            <person name="Adriaenssens E.M."/>
            <person name="Foster-Nyarko E."/>
            <person name="Jarju S."/>
            <person name="Secka A."/>
            <person name="Antonio M."/>
            <person name="Oren A."/>
            <person name="Chaudhuri R.R."/>
            <person name="La Ragione R."/>
            <person name="Hildebrand F."/>
            <person name="Pallen M.J."/>
        </authorList>
    </citation>
    <scope>NUCLEOTIDE SEQUENCE</scope>
    <source>
        <strain evidence="5">5134</strain>
    </source>
</reference>
<dbReference type="GO" id="GO:0016651">
    <property type="term" value="F:oxidoreductase activity, acting on NAD(P)H"/>
    <property type="evidence" value="ECO:0007669"/>
    <property type="project" value="InterPro"/>
</dbReference>
<dbReference type="Gene3D" id="3.30.460.80">
    <property type="entry name" value="NADH:ubiquinone oxidoreductase, 30kDa subunit"/>
    <property type="match status" value="1"/>
</dbReference>
<protein>
    <submittedName>
        <fullName evidence="5">NADH-quinone oxidoreductase subunit C</fullName>
        <ecNumber evidence="5">1.6.5.11</ecNumber>
    </submittedName>
</protein>
<evidence type="ECO:0000256" key="2">
    <source>
        <dbReference type="ARBA" id="ARBA00023027"/>
    </source>
</evidence>